<dbReference type="AlphaFoldDB" id="A0A8C5ZAK9"/>
<reference evidence="7" key="1">
    <citation type="submission" date="2025-08" db="UniProtKB">
        <authorList>
            <consortium name="Ensembl"/>
        </authorList>
    </citation>
    <scope>IDENTIFICATION</scope>
</reference>
<proteinExistence type="predicted"/>
<evidence type="ECO:0000256" key="1">
    <source>
        <dbReference type="ARBA" id="ARBA00004141"/>
    </source>
</evidence>
<evidence type="ECO:0000313" key="8">
    <source>
        <dbReference type="Proteomes" id="UP000694407"/>
    </source>
</evidence>
<evidence type="ECO:0000256" key="3">
    <source>
        <dbReference type="ARBA" id="ARBA00022989"/>
    </source>
</evidence>
<accession>A0A8C5ZAK9</accession>
<feature type="transmembrane region" description="Helical" evidence="5">
    <location>
        <begin position="93"/>
        <end position="119"/>
    </location>
</feature>
<dbReference type="Proteomes" id="UP000694407">
    <property type="component" value="Unplaced"/>
</dbReference>
<dbReference type="Pfam" id="PF12698">
    <property type="entry name" value="ABC2_membrane_3"/>
    <property type="match status" value="1"/>
</dbReference>
<dbReference type="GO" id="GO:0140359">
    <property type="term" value="F:ABC-type transporter activity"/>
    <property type="evidence" value="ECO:0007669"/>
    <property type="project" value="InterPro"/>
</dbReference>
<sequence>MSVTAINMKTLPFISKDIFQCEMFILYCLLYFSPFTYFVSLNITKERKKCKELMKMMGLHDSAFWLSWGLMYTAFIFIISIFITIIITSTQVILMTGFMVIFTLLFLYGLSLVSSYVYLHCLHLSS</sequence>
<evidence type="ECO:0000256" key="4">
    <source>
        <dbReference type="ARBA" id="ARBA00023136"/>
    </source>
</evidence>
<dbReference type="GO" id="GO:0005319">
    <property type="term" value="F:lipid transporter activity"/>
    <property type="evidence" value="ECO:0007669"/>
    <property type="project" value="TreeGrafter"/>
</dbReference>
<evidence type="ECO:0000256" key="5">
    <source>
        <dbReference type="SAM" id="Phobius"/>
    </source>
</evidence>
<dbReference type="GO" id="GO:0016020">
    <property type="term" value="C:membrane"/>
    <property type="evidence" value="ECO:0007669"/>
    <property type="project" value="UniProtKB-SubCell"/>
</dbReference>
<dbReference type="Ensembl" id="ENSMMMT00000012779.1">
    <property type="protein sequence ID" value="ENSMMMP00000011194.1"/>
    <property type="gene ID" value="ENSMMMG00000009984.1"/>
</dbReference>
<evidence type="ECO:0000259" key="6">
    <source>
        <dbReference type="Pfam" id="PF12698"/>
    </source>
</evidence>
<feature type="transmembrane region" description="Helical" evidence="5">
    <location>
        <begin position="64"/>
        <end position="87"/>
    </location>
</feature>
<dbReference type="InterPro" id="IPR026082">
    <property type="entry name" value="ABCA"/>
</dbReference>
<comment type="subcellular location">
    <subcellularLocation>
        <location evidence="1">Membrane</location>
        <topology evidence="1">Multi-pass membrane protein</topology>
    </subcellularLocation>
</comment>
<keyword evidence="4 5" id="KW-0472">Membrane</keyword>
<keyword evidence="8" id="KW-1185">Reference proteome</keyword>
<feature type="domain" description="ABC-2 type transporter transmembrane" evidence="6">
    <location>
        <begin position="24"/>
        <end position="117"/>
    </location>
</feature>
<organism evidence="7 8">
    <name type="scientific">Marmota marmota marmota</name>
    <name type="common">Alpine marmot</name>
    <dbReference type="NCBI Taxonomy" id="9994"/>
    <lineage>
        <taxon>Eukaryota</taxon>
        <taxon>Metazoa</taxon>
        <taxon>Chordata</taxon>
        <taxon>Craniata</taxon>
        <taxon>Vertebrata</taxon>
        <taxon>Euteleostomi</taxon>
        <taxon>Mammalia</taxon>
        <taxon>Eutheria</taxon>
        <taxon>Euarchontoglires</taxon>
        <taxon>Glires</taxon>
        <taxon>Rodentia</taxon>
        <taxon>Sciuromorpha</taxon>
        <taxon>Sciuridae</taxon>
        <taxon>Xerinae</taxon>
        <taxon>Marmotini</taxon>
        <taxon>Marmota</taxon>
    </lineage>
</organism>
<dbReference type="PANTHER" id="PTHR19229:SF13">
    <property type="entry name" value="ATP-BINDING CASSETTE SUB-FAMILY A MEMBER 6"/>
    <property type="match status" value="1"/>
</dbReference>
<dbReference type="PANTHER" id="PTHR19229">
    <property type="entry name" value="ATP-BINDING CASSETTE TRANSPORTER SUBFAMILY A ABCA"/>
    <property type="match status" value="1"/>
</dbReference>
<keyword evidence="2 5" id="KW-0812">Transmembrane</keyword>
<dbReference type="InterPro" id="IPR013525">
    <property type="entry name" value="ABC2_TM"/>
</dbReference>
<feature type="transmembrane region" description="Helical" evidence="5">
    <location>
        <begin position="24"/>
        <end position="43"/>
    </location>
</feature>
<dbReference type="GeneTree" id="ENSGT00940000162244"/>
<name>A0A8C5ZAK9_MARMA</name>
<keyword evidence="3 5" id="KW-1133">Transmembrane helix</keyword>
<evidence type="ECO:0000313" key="7">
    <source>
        <dbReference type="Ensembl" id="ENSMMMP00000011194.1"/>
    </source>
</evidence>
<protein>
    <recommendedName>
        <fullName evidence="6">ABC-2 type transporter transmembrane domain-containing protein</fullName>
    </recommendedName>
</protein>
<evidence type="ECO:0000256" key="2">
    <source>
        <dbReference type="ARBA" id="ARBA00022692"/>
    </source>
</evidence>
<reference evidence="7" key="2">
    <citation type="submission" date="2025-09" db="UniProtKB">
        <authorList>
            <consortium name="Ensembl"/>
        </authorList>
    </citation>
    <scope>IDENTIFICATION</scope>
</reference>